<feature type="transmembrane region" description="Helical" evidence="8">
    <location>
        <begin position="288"/>
        <end position="314"/>
    </location>
</feature>
<dbReference type="GO" id="GO:0005351">
    <property type="term" value="F:carbohydrate:proton symporter activity"/>
    <property type="evidence" value="ECO:0007669"/>
    <property type="project" value="TreeGrafter"/>
</dbReference>
<dbReference type="InterPro" id="IPR050360">
    <property type="entry name" value="MFS_Sugar_Transporters"/>
</dbReference>
<keyword evidence="11" id="KW-1185">Reference proteome</keyword>
<comment type="caution">
    <text evidence="10">The sequence shown here is derived from an EMBL/GenBank/DDBJ whole genome shotgun (WGS) entry which is preliminary data.</text>
</comment>
<dbReference type="InterPro" id="IPR003663">
    <property type="entry name" value="Sugar/inositol_transpt"/>
</dbReference>
<evidence type="ECO:0000256" key="8">
    <source>
        <dbReference type="SAM" id="Phobius"/>
    </source>
</evidence>
<dbReference type="FunCoup" id="A0A1X2H8U5">
    <property type="interactions" value="332"/>
</dbReference>
<accession>A0A1X2H8U5</accession>
<dbReference type="InterPro" id="IPR005828">
    <property type="entry name" value="MFS_sugar_transport-like"/>
</dbReference>
<dbReference type="OMA" id="LHIGWRL"/>
<dbReference type="InterPro" id="IPR005829">
    <property type="entry name" value="Sugar_transporter_CS"/>
</dbReference>
<feature type="transmembrane region" description="Helical" evidence="8">
    <location>
        <begin position="106"/>
        <end position="125"/>
    </location>
</feature>
<keyword evidence="4 8" id="KW-0812">Transmembrane</keyword>
<evidence type="ECO:0000256" key="6">
    <source>
        <dbReference type="ARBA" id="ARBA00023136"/>
    </source>
</evidence>
<feature type="transmembrane region" description="Helical" evidence="8">
    <location>
        <begin position="356"/>
        <end position="376"/>
    </location>
</feature>
<dbReference type="PROSITE" id="PS50850">
    <property type="entry name" value="MFS"/>
    <property type="match status" value="1"/>
</dbReference>
<keyword evidence="5 8" id="KW-1133">Transmembrane helix</keyword>
<evidence type="ECO:0000256" key="7">
    <source>
        <dbReference type="RuleBase" id="RU003346"/>
    </source>
</evidence>
<evidence type="ECO:0000256" key="2">
    <source>
        <dbReference type="ARBA" id="ARBA00010992"/>
    </source>
</evidence>
<keyword evidence="3 7" id="KW-0813">Transport</keyword>
<comment type="subcellular location">
    <subcellularLocation>
        <location evidence="1">Membrane</location>
        <topology evidence="1">Multi-pass membrane protein</topology>
    </subcellularLocation>
</comment>
<dbReference type="OrthoDB" id="4142200at2759"/>
<dbReference type="FunFam" id="1.20.1250.20:FF:000134">
    <property type="entry name" value="MFS sugar transporter protein"/>
    <property type="match status" value="1"/>
</dbReference>
<dbReference type="PROSITE" id="PS00217">
    <property type="entry name" value="SUGAR_TRANSPORT_2"/>
    <property type="match status" value="1"/>
</dbReference>
<evidence type="ECO:0000313" key="10">
    <source>
        <dbReference type="EMBL" id="ORY94510.1"/>
    </source>
</evidence>
<evidence type="ECO:0000256" key="5">
    <source>
        <dbReference type="ARBA" id="ARBA00022989"/>
    </source>
</evidence>
<feature type="domain" description="Major facilitator superfamily (MFS) profile" evidence="9">
    <location>
        <begin position="26"/>
        <end position="501"/>
    </location>
</feature>
<reference evidence="10 11" key="1">
    <citation type="submission" date="2016-07" db="EMBL/GenBank/DDBJ databases">
        <title>Pervasive Adenine N6-methylation of Active Genes in Fungi.</title>
        <authorList>
            <consortium name="DOE Joint Genome Institute"/>
            <person name="Mondo S.J."/>
            <person name="Dannebaum R.O."/>
            <person name="Kuo R.C."/>
            <person name="Labutti K."/>
            <person name="Haridas S."/>
            <person name="Kuo A."/>
            <person name="Salamov A."/>
            <person name="Ahrendt S.R."/>
            <person name="Lipzen A."/>
            <person name="Sullivan W."/>
            <person name="Andreopoulos W.B."/>
            <person name="Clum A."/>
            <person name="Lindquist E."/>
            <person name="Daum C."/>
            <person name="Ramamoorthy G.K."/>
            <person name="Gryganskyi A."/>
            <person name="Culley D."/>
            <person name="Magnuson J.K."/>
            <person name="James T.Y."/>
            <person name="O'Malley M.A."/>
            <person name="Stajich J.E."/>
            <person name="Spatafora J.W."/>
            <person name="Visel A."/>
            <person name="Grigoriev I.V."/>
        </authorList>
    </citation>
    <scope>NUCLEOTIDE SEQUENCE [LARGE SCALE GENOMIC DNA]</scope>
    <source>
        <strain evidence="10 11">NRRL 2496</strain>
    </source>
</reference>
<feature type="transmembrane region" description="Helical" evidence="8">
    <location>
        <begin position="476"/>
        <end position="497"/>
    </location>
</feature>
<proteinExistence type="inferred from homology"/>
<dbReference type="Proteomes" id="UP000242180">
    <property type="component" value="Unassembled WGS sequence"/>
</dbReference>
<dbReference type="Pfam" id="PF00083">
    <property type="entry name" value="Sugar_tr"/>
    <property type="match status" value="1"/>
</dbReference>
<dbReference type="PROSITE" id="PS00216">
    <property type="entry name" value="SUGAR_TRANSPORT_1"/>
    <property type="match status" value="1"/>
</dbReference>
<keyword evidence="6 8" id="KW-0472">Membrane</keyword>
<dbReference type="Gene3D" id="1.20.1250.20">
    <property type="entry name" value="MFS general substrate transporter like domains"/>
    <property type="match status" value="1"/>
</dbReference>
<dbReference type="InParanoid" id="A0A1X2H8U5"/>
<feature type="transmembrane region" description="Helical" evidence="8">
    <location>
        <begin position="411"/>
        <end position="434"/>
    </location>
</feature>
<dbReference type="PANTHER" id="PTHR48022">
    <property type="entry name" value="PLASTIDIC GLUCOSE TRANSPORTER 4"/>
    <property type="match status" value="1"/>
</dbReference>
<comment type="similarity">
    <text evidence="2 7">Belongs to the major facilitator superfamily. Sugar transporter (TC 2.A.1.1) family.</text>
</comment>
<feature type="transmembrane region" description="Helical" evidence="8">
    <location>
        <begin position="326"/>
        <end position="347"/>
    </location>
</feature>
<dbReference type="PRINTS" id="PR00171">
    <property type="entry name" value="SUGRTRNSPORT"/>
</dbReference>
<dbReference type="AlphaFoldDB" id="A0A1X2H8U5"/>
<evidence type="ECO:0000313" key="11">
    <source>
        <dbReference type="Proteomes" id="UP000242180"/>
    </source>
</evidence>
<sequence>MKAQQEEKDLEDTKGLHIDALFLYLVRVNQFASDRLDLFDPTRSSCLNKYCRYEFSVLTGVVTMPNFQTEIATSKDSSSLVSTLMAGAFFGALASGPLADIAGRRGLMALGTLIFGLGGILQTGASAISHVYAGRAVTGVSIGFLSMVVPLYQSEIAPKNYRGRLISIQQFSITLGICVANWINFGTMTIANSSSWRLPLGLPLIPAFVYLIGTLFLPQSPRYLIFKHKDKEALQVLSQIRGDGTIYHPDVLMEFAEIKQSISFEQSLDSRRYWRLFQRGTENNRKRLLLGMAVQIFQQLTGANALFLYAPQIFQAAGIKGRYTSLFANGISGLVNLVFTVPPILFIDRIGRRPTLIAGSIVCCICVILMTILSALTGLTSAIGDNSSETAPVQMHPLSTLSNIDEGEATIAFIVMMYLFIASYACSWGPIGWIYPAELYSQEVRAQALGITTAANWLFNYGVTELTPLMYANIEWRAFLVYSIFCAVIPCIVYRYFPETMGKSLEEVDLVFSLNFNYYDVNVHHPQTAMAAIHQVEQIHHLHSRHAYAGRVEDLFGENNGSSLRTRSAQNGGP</sequence>
<dbReference type="PANTHER" id="PTHR48022:SF2">
    <property type="entry name" value="PLASTIDIC GLUCOSE TRANSPORTER 4"/>
    <property type="match status" value="1"/>
</dbReference>
<gene>
    <name evidence="10" type="ORF">BCR43DRAFT_550245</name>
</gene>
<feature type="transmembrane region" description="Helical" evidence="8">
    <location>
        <begin position="131"/>
        <end position="152"/>
    </location>
</feature>
<feature type="transmembrane region" description="Helical" evidence="8">
    <location>
        <begin position="164"/>
        <end position="184"/>
    </location>
</feature>
<evidence type="ECO:0000259" key="9">
    <source>
        <dbReference type="PROSITE" id="PS50850"/>
    </source>
</evidence>
<dbReference type="InterPro" id="IPR036259">
    <property type="entry name" value="MFS_trans_sf"/>
</dbReference>
<dbReference type="EMBL" id="MCGN01000007">
    <property type="protein sequence ID" value="ORY94510.1"/>
    <property type="molecule type" value="Genomic_DNA"/>
</dbReference>
<evidence type="ECO:0000256" key="1">
    <source>
        <dbReference type="ARBA" id="ARBA00004141"/>
    </source>
</evidence>
<name>A0A1X2H8U5_SYNRA</name>
<organism evidence="10 11">
    <name type="scientific">Syncephalastrum racemosum</name>
    <name type="common">Filamentous fungus</name>
    <dbReference type="NCBI Taxonomy" id="13706"/>
    <lineage>
        <taxon>Eukaryota</taxon>
        <taxon>Fungi</taxon>
        <taxon>Fungi incertae sedis</taxon>
        <taxon>Mucoromycota</taxon>
        <taxon>Mucoromycotina</taxon>
        <taxon>Mucoromycetes</taxon>
        <taxon>Mucorales</taxon>
        <taxon>Syncephalastraceae</taxon>
        <taxon>Syncephalastrum</taxon>
    </lineage>
</organism>
<dbReference type="STRING" id="13706.A0A1X2H8U5"/>
<evidence type="ECO:0000256" key="4">
    <source>
        <dbReference type="ARBA" id="ARBA00022692"/>
    </source>
</evidence>
<evidence type="ECO:0000256" key="3">
    <source>
        <dbReference type="ARBA" id="ARBA00022448"/>
    </source>
</evidence>
<feature type="transmembrane region" description="Helical" evidence="8">
    <location>
        <begin position="196"/>
        <end position="217"/>
    </location>
</feature>
<dbReference type="GO" id="GO:0016020">
    <property type="term" value="C:membrane"/>
    <property type="evidence" value="ECO:0007669"/>
    <property type="project" value="UniProtKB-SubCell"/>
</dbReference>
<dbReference type="NCBIfam" id="TIGR00879">
    <property type="entry name" value="SP"/>
    <property type="match status" value="1"/>
</dbReference>
<protein>
    <submittedName>
        <fullName evidence="10">And other transporter-domain-containing protein</fullName>
    </submittedName>
</protein>
<dbReference type="InterPro" id="IPR020846">
    <property type="entry name" value="MFS_dom"/>
</dbReference>
<dbReference type="SUPFAM" id="SSF103473">
    <property type="entry name" value="MFS general substrate transporter"/>
    <property type="match status" value="1"/>
</dbReference>